<evidence type="ECO:0000313" key="10">
    <source>
        <dbReference type="Proteomes" id="UP001597440"/>
    </source>
</evidence>
<dbReference type="PANTHER" id="PTHR30472:SF19">
    <property type="entry name" value="PETROBACTIN IMPORT SYSTEM PERMEASE PROTEIN YCLO"/>
    <property type="match status" value="1"/>
</dbReference>
<evidence type="ECO:0000256" key="1">
    <source>
        <dbReference type="ARBA" id="ARBA00004651"/>
    </source>
</evidence>
<evidence type="ECO:0000256" key="5">
    <source>
        <dbReference type="ARBA" id="ARBA00022692"/>
    </source>
</evidence>
<evidence type="ECO:0000256" key="3">
    <source>
        <dbReference type="ARBA" id="ARBA00022448"/>
    </source>
</evidence>
<dbReference type="PANTHER" id="PTHR30472">
    <property type="entry name" value="FERRIC ENTEROBACTIN TRANSPORT SYSTEM PERMEASE PROTEIN"/>
    <property type="match status" value="1"/>
</dbReference>
<reference evidence="10" key="1">
    <citation type="journal article" date="2019" name="Int. J. Syst. Evol. Microbiol.">
        <title>The Global Catalogue of Microorganisms (GCM) 10K type strain sequencing project: providing services to taxonomists for standard genome sequencing and annotation.</title>
        <authorList>
            <consortium name="The Broad Institute Genomics Platform"/>
            <consortium name="The Broad Institute Genome Sequencing Center for Infectious Disease"/>
            <person name="Wu L."/>
            <person name="Ma J."/>
        </authorList>
    </citation>
    <scope>NUCLEOTIDE SEQUENCE [LARGE SCALE GENOMIC DNA]</scope>
    <source>
        <strain evidence="10">KCTC 52298</strain>
    </source>
</reference>
<protein>
    <submittedName>
        <fullName evidence="9">Iron chelate uptake ABC transporter family permease subunit</fullName>
    </submittedName>
</protein>
<feature type="transmembrane region" description="Helical" evidence="8">
    <location>
        <begin position="263"/>
        <end position="283"/>
    </location>
</feature>
<name>A0ABW5LAB5_9SPHI</name>
<keyword evidence="6 8" id="KW-1133">Transmembrane helix</keyword>
<accession>A0ABW5LAB5</accession>
<keyword evidence="3" id="KW-0813">Transport</keyword>
<comment type="subcellular location">
    <subcellularLocation>
        <location evidence="1">Cell membrane</location>
        <topology evidence="1">Multi-pass membrane protein</topology>
    </subcellularLocation>
</comment>
<feature type="transmembrane region" description="Helical" evidence="8">
    <location>
        <begin position="175"/>
        <end position="194"/>
    </location>
</feature>
<feature type="transmembrane region" description="Helical" evidence="8">
    <location>
        <begin position="38"/>
        <end position="59"/>
    </location>
</feature>
<evidence type="ECO:0000256" key="4">
    <source>
        <dbReference type="ARBA" id="ARBA00022475"/>
    </source>
</evidence>
<keyword evidence="7 8" id="KW-0472">Membrane</keyword>
<dbReference type="SUPFAM" id="SSF81345">
    <property type="entry name" value="ABC transporter involved in vitamin B12 uptake, BtuC"/>
    <property type="match status" value="1"/>
</dbReference>
<feature type="transmembrane region" description="Helical" evidence="8">
    <location>
        <begin position="6"/>
        <end position="26"/>
    </location>
</feature>
<keyword evidence="5 8" id="KW-0812">Transmembrane</keyword>
<sequence>MGAKFKFLIIVALLLLVGGSFILYGVELTNSYSIEKRSIRLLSMLVVGISVACSSIIFQTITANRILTPSIMGYEAVFILFQTLIVFLYGDKAFKVISQQENFFYAILFMLGFSLLLYFLLFGKNRRSMYYLLLTGMVLGTLFMTLSQFLHVLIDPNEFSIVQNFMFVSFAKMNTKLLSVAGITMLVALIYTGWNARYLDVMALGRDQAISLGVDYDKMVRRFLFVISLLVSVSTALVGPITFLGILVTNLTYELFRTRKHRCMLVISSLVACLTLILGQFLVEHVLQFSTTVSIIINFMGGVYFMYLLWITRKRIS</sequence>
<comment type="caution">
    <text evidence="9">The sequence shown here is derived from an EMBL/GenBank/DDBJ whole genome shotgun (WGS) entry which is preliminary data.</text>
</comment>
<feature type="transmembrane region" description="Helical" evidence="8">
    <location>
        <begin position="289"/>
        <end position="311"/>
    </location>
</feature>
<dbReference type="InterPro" id="IPR037294">
    <property type="entry name" value="ABC_BtuC-like"/>
</dbReference>
<dbReference type="EMBL" id="JBHULD010000025">
    <property type="protein sequence ID" value="MFD2556872.1"/>
    <property type="molecule type" value="Genomic_DNA"/>
</dbReference>
<comment type="similarity">
    <text evidence="2">Belongs to the binding-protein-dependent transport system permease family. FecCD subfamily.</text>
</comment>
<dbReference type="Pfam" id="PF01032">
    <property type="entry name" value="FecCD"/>
    <property type="match status" value="1"/>
</dbReference>
<evidence type="ECO:0000256" key="6">
    <source>
        <dbReference type="ARBA" id="ARBA00022989"/>
    </source>
</evidence>
<evidence type="ECO:0000313" key="9">
    <source>
        <dbReference type="EMBL" id="MFD2556872.1"/>
    </source>
</evidence>
<proteinExistence type="inferred from homology"/>
<feature type="transmembrane region" description="Helical" evidence="8">
    <location>
        <begin position="223"/>
        <end position="251"/>
    </location>
</feature>
<gene>
    <name evidence="9" type="ORF">ACFSQW_20955</name>
</gene>
<organism evidence="9 10">
    <name type="scientific">Sphingobacterium tabacisoli</name>
    <dbReference type="NCBI Taxonomy" id="2044855"/>
    <lineage>
        <taxon>Bacteria</taxon>
        <taxon>Pseudomonadati</taxon>
        <taxon>Bacteroidota</taxon>
        <taxon>Sphingobacteriia</taxon>
        <taxon>Sphingobacteriales</taxon>
        <taxon>Sphingobacteriaceae</taxon>
        <taxon>Sphingobacterium</taxon>
    </lineage>
</organism>
<evidence type="ECO:0000256" key="7">
    <source>
        <dbReference type="ARBA" id="ARBA00023136"/>
    </source>
</evidence>
<feature type="transmembrane region" description="Helical" evidence="8">
    <location>
        <begin position="129"/>
        <end position="154"/>
    </location>
</feature>
<feature type="transmembrane region" description="Helical" evidence="8">
    <location>
        <begin position="71"/>
        <end position="90"/>
    </location>
</feature>
<keyword evidence="4" id="KW-1003">Cell membrane</keyword>
<dbReference type="Gene3D" id="1.10.3470.10">
    <property type="entry name" value="ABC transporter involved in vitamin B12 uptake, BtuC"/>
    <property type="match status" value="1"/>
</dbReference>
<dbReference type="RefSeq" id="WP_021070599.1">
    <property type="nucleotide sequence ID" value="NZ_JAEQMU010000002.1"/>
</dbReference>
<evidence type="ECO:0000256" key="8">
    <source>
        <dbReference type="SAM" id="Phobius"/>
    </source>
</evidence>
<feature type="transmembrane region" description="Helical" evidence="8">
    <location>
        <begin position="102"/>
        <end position="123"/>
    </location>
</feature>
<dbReference type="Proteomes" id="UP001597440">
    <property type="component" value="Unassembled WGS sequence"/>
</dbReference>
<evidence type="ECO:0000256" key="2">
    <source>
        <dbReference type="ARBA" id="ARBA00007935"/>
    </source>
</evidence>
<dbReference type="CDD" id="cd06550">
    <property type="entry name" value="TM_ABC_iron-siderophores_like"/>
    <property type="match status" value="1"/>
</dbReference>
<keyword evidence="10" id="KW-1185">Reference proteome</keyword>
<dbReference type="InterPro" id="IPR000522">
    <property type="entry name" value="ABC_transptr_permease_BtuC"/>
</dbReference>